<dbReference type="InterPro" id="IPR001202">
    <property type="entry name" value="WW_dom"/>
</dbReference>
<feature type="transmembrane region" description="Helical" evidence="1">
    <location>
        <begin position="349"/>
        <end position="369"/>
    </location>
</feature>
<organism evidence="2 3">
    <name type="scientific">Lyophyllum shimeji</name>
    <name type="common">Hon-shimeji</name>
    <name type="synonym">Tricholoma shimeji</name>
    <dbReference type="NCBI Taxonomy" id="47721"/>
    <lineage>
        <taxon>Eukaryota</taxon>
        <taxon>Fungi</taxon>
        <taxon>Dikarya</taxon>
        <taxon>Basidiomycota</taxon>
        <taxon>Agaricomycotina</taxon>
        <taxon>Agaricomycetes</taxon>
        <taxon>Agaricomycetidae</taxon>
        <taxon>Agaricales</taxon>
        <taxon>Tricholomatineae</taxon>
        <taxon>Lyophyllaceae</taxon>
        <taxon>Lyophyllum</taxon>
    </lineage>
</organism>
<evidence type="ECO:0000313" key="3">
    <source>
        <dbReference type="Proteomes" id="UP001063166"/>
    </source>
</evidence>
<sequence>MPTKIPRYKRERKIDIKPAEFELHPAQQSFSRGVLPQGWEQITHPEGQPYFYHKEKRIITENWIWDAGQMRVLNSFIEQIEDFARSRNLYQPDDTHLILECTLDDEKWWCGYYYTSASTRSLFWLEKHDIPRFLDEIRGEMHPTRFELYLEYEYWYHLDLFPNVTNATSEMFDLVANTIADARTDVLTRKQTTVNHSMEDLKEMADIVECASKRKNRASSWCLGRFMKLFVWDQFLNFHVQYEARLSYSQSMYSGYQRHPRTWFIKVLSPLLFFSANVQVVALEELWVDGLLLKTRCAEFFAKINTEWGEYIVHASILLNANVAFLAIPSNDPSNNTSPIQPLRYPAQIASYVSVVTSFASMMIGLLLVRQHKRQVRATVTVGEFHTYLRERQHPVRGFEQLACIYSLPYALLAWA</sequence>
<dbReference type="Proteomes" id="UP001063166">
    <property type="component" value="Unassembled WGS sequence"/>
</dbReference>
<proteinExistence type="predicted"/>
<dbReference type="OrthoDB" id="2657661at2759"/>
<keyword evidence="1" id="KW-0812">Transmembrane</keyword>
<comment type="caution">
    <text evidence="2">The sequence shown here is derived from an EMBL/GenBank/DDBJ whole genome shotgun (WGS) entry which is preliminary data.</text>
</comment>
<dbReference type="EMBL" id="BRPK01000009">
    <property type="protein sequence ID" value="GLB41329.1"/>
    <property type="molecule type" value="Genomic_DNA"/>
</dbReference>
<name>A0A9P3PTK9_LYOSH</name>
<evidence type="ECO:0000256" key="1">
    <source>
        <dbReference type="SAM" id="Phobius"/>
    </source>
</evidence>
<keyword evidence="1" id="KW-0472">Membrane</keyword>
<keyword evidence="3" id="KW-1185">Reference proteome</keyword>
<reference evidence="2" key="1">
    <citation type="submission" date="2022-07" db="EMBL/GenBank/DDBJ databases">
        <title>The genome of Lyophyllum shimeji provides insight into the initial evolution of ectomycorrhizal fungal genome.</title>
        <authorList>
            <person name="Kobayashi Y."/>
            <person name="Shibata T."/>
            <person name="Hirakawa H."/>
            <person name="Shigenobu S."/>
            <person name="Nishiyama T."/>
            <person name="Yamada A."/>
            <person name="Hasebe M."/>
            <person name="Kawaguchi M."/>
        </authorList>
    </citation>
    <scope>NUCLEOTIDE SEQUENCE</scope>
    <source>
        <strain evidence="2">AT787</strain>
    </source>
</reference>
<dbReference type="Gene3D" id="2.20.70.10">
    <property type="match status" value="1"/>
</dbReference>
<accession>A0A9P3PTK9</accession>
<evidence type="ECO:0000313" key="2">
    <source>
        <dbReference type="EMBL" id="GLB41329.1"/>
    </source>
</evidence>
<protein>
    <submittedName>
        <fullName evidence="2">Expressed protein</fullName>
    </submittedName>
</protein>
<gene>
    <name evidence="2" type="ORF">LshimejAT787_0905440</name>
</gene>
<dbReference type="AlphaFoldDB" id="A0A9P3PTK9"/>
<dbReference type="CDD" id="cd00201">
    <property type="entry name" value="WW"/>
    <property type="match status" value="1"/>
</dbReference>
<keyword evidence="1" id="KW-1133">Transmembrane helix</keyword>